<keyword evidence="3" id="KW-1185">Reference proteome</keyword>
<name>A0AAV0MGA8_9ROSI</name>
<evidence type="ECO:0000313" key="2">
    <source>
        <dbReference type="EMBL" id="CAI0444971.1"/>
    </source>
</evidence>
<evidence type="ECO:0000256" key="1">
    <source>
        <dbReference type="SAM" id="MobiDB-lite"/>
    </source>
</evidence>
<gene>
    <name evidence="2" type="ORF">LITE_LOCUS28340</name>
</gene>
<dbReference type="Proteomes" id="UP001154282">
    <property type="component" value="Unassembled WGS sequence"/>
</dbReference>
<feature type="compositionally biased region" description="Basic residues" evidence="1">
    <location>
        <begin position="28"/>
        <end position="37"/>
    </location>
</feature>
<dbReference type="EMBL" id="CAMGYJ010000007">
    <property type="protein sequence ID" value="CAI0444971.1"/>
    <property type="molecule type" value="Genomic_DNA"/>
</dbReference>
<feature type="region of interest" description="Disordered" evidence="1">
    <location>
        <begin position="27"/>
        <end position="49"/>
    </location>
</feature>
<accession>A0AAV0MGA8</accession>
<evidence type="ECO:0000313" key="3">
    <source>
        <dbReference type="Proteomes" id="UP001154282"/>
    </source>
</evidence>
<organism evidence="2 3">
    <name type="scientific">Linum tenue</name>
    <dbReference type="NCBI Taxonomy" id="586396"/>
    <lineage>
        <taxon>Eukaryota</taxon>
        <taxon>Viridiplantae</taxon>
        <taxon>Streptophyta</taxon>
        <taxon>Embryophyta</taxon>
        <taxon>Tracheophyta</taxon>
        <taxon>Spermatophyta</taxon>
        <taxon>Magnoliopsida</taxon>
        <taxon>eudicotyledons</taxon>
        <taxon>Gunneridae</taxon>
        <taxon>Pentapetalae</taxon>
        <taxon>rosids</taxon>
        <taxon>fabids</taxon>
        <taxon>Malpighiales</taxon>
        <taxon>Linaceae</taxon>
        <taxon>Linum</taxon>
    </lineage>
</organism>
<sequence>MLFTEKMNNNDAGGMARMPMAMASLHSCPKKKMKNWRRSTEGRCVKDQRGEGRRKAFKFVSGPGEQQKVLSDLPDGGRKAANGIAGRDVSFRVCMIRNKSIWVK</sequence>
<proteinExistence type="predicted"/>
<feature type="compositionally biased region" description="Basic and acidic residues" evidence="1">
    <location>
        <begin position="38"/>
        <end position="49"/>
    </location>
</feature>
<dbReference type="AlphaFoldDB" id="A0AAV0MGA8"/>
<protein>
    <submittedName>
        <fullName evidence="2">Uncharacterized protein</fullName>
    </submittedName>
</protein>
<reference evidence="2" key="1">
    <citation type="submission" date="2022-08" db="EMBL/GenBank/DDBJ databases">
        <authorList>
            <person name="Gutierrez-Valencia J."/>
        </authorList>
    </citation>
    <scope>NUCLEOTIDE SEQUENCE</scope>
</reference>
<comment type="caution">
    <text evidence="2">The sequence shown here is derived from an EMBL/GenBank/DDBJ whole genome shotgun (WGS) entry which is preliminary data.</text>
</comment>